<dbReference type="SUPFAM" id="SSF56672">
    <property type="entry name" value="DNA/RNA polymerases"/>
    <property type="match status" value="1"/>
</dbReference>
<dbReference type="PANTHER" id="PTHR33064">
    <property type="entry name" value="POL PROTEIN"/>
    <property type="match status" value="1"/>
</dbReference>
<name>A0A151RFX0_CAJCA</name>
<organism evidence="3 4">
    <name type="scientific">Cajanus cajan</name>
    <name type="common">Pigeon pea</name>
    <name type="synonym">Cajanus indicus</name>
    <dbReference type="NCBI Taxonomy" id="3821"/>
    <lineage>
        <taxon>Eukaryota</taxon>
        <taxon>Viridiplantae</taxon>
        <taxon>Streptophyta</taxon>
        <taxon>Embryophyta</taxon>
        <taxon>Tracheophyta</taxon>
        <taxon>Spermatophyta</taxon>
        <taxon>Magnoliopsida</taxon>
        <taxon>eudicotyledons</taxon>
        <taxon>Gunneridae</taxon>
        <taxon>Pentapetalae</taxon>
        <taxon>rosids</taxon>
        <taxon>fabids</taxon>
        <taxon>Fabales</taxon>
        <taxon>Fabaceae</taxon>
        <taxon>Papilionoideae</taxon>
        <taxon>50 kb inversion clade</taxon>
        <taxon>NPAAA clade</taxon>
        <taxon>indigoferoid/millettioid clade</taxon>
        <taxon>Phaseoleae</taxon>
        <taxon>Cajanus</taxon>
    </lineage>
</organism>
<gene>
    <name evidence="3" type="ORF">KK1_037118</name>
</gene>
<dbReference type="CDD" id="cd01647">
    <property type="entry name" value="RT_LTR"/>
    <property type="match status" value="1"/>
</dbReference>
<evidence type="ECO:0000313" key="3">
    <source>
        <dbReference type="EMBL" id="KYP41501.1"/>
    </source>
</evidence>
<dbReference type="CDD" id="cd09274">
    <property type="entry name" value="RNase_HI_RT_Ty3"/>
    <property type="match status" value="1"/>
</dbReference>
<dbReference type="Pfam" id="PF17919">
    <property type="entry name" value="RT_RNaseH_2"/>
    <property type="match status" value="1"/>
</dbReference>
<dbReference type="Proteomes" id="UP000075243">
    <property type="component" value="Unassembled WGS sequence"/>
</dbReference>
<accession>A0A151RFX0</accession>
<dbReference type="Gramene" id="C.cajan_37284.t">
    <property type="protein sequence ID" value="C.cajan_37284.t"/>
    <property type="gene ID" value="C.cajan_37284"/>
</dbReference>
<evidence type="ECO:0000313" key="4">
    <source>
        <dbReference type="Proteomes" id="UP000075243"/>
    </source>
</evidence>
<protein>
    <submittedName>
        <fullName evidence="3">Polyprotein</fullName>
    </submittedName>
</protein>
<proteinExistence type="predicted"/>
<dbReference type="InterPro" id="IPR000477">
    <property type="entry name" value="RT_dom"/>
</dbReference>
<sequence length="676" mass="80387">MILGTPFLTQIYPFTVTTEGIQFKEILFEFINPKKIKEINNIKDVNEDNFITRIKAKSDQIKFLKNEIKHKNIEEKIHEPKVREKFKEIEQEIIKEICSEVPNAFWDRNSFEIELPYEEGFSEKDIPTKAKPVQLNKETLEYCRKEIKQFLDKKLIRPSKSPWSCAAFYVQNASEIERGEPRMVINYKPLNKALKWIRYPLPNKSELISRIYNAVIFSKFDMKSGYYQIKVKEEDKYKTAFVVPFGQYELRKNPKPWTPELTKIVQEVKAQVKTLPCLGIPNPEAQLIVEIDASEQGYGRILKQKIENHPEQIVKYHSGIWNPAQSKYSTIKKEILSIVLCLQKFQHELINKPFLLRIDCKSAKEVLEKDVKNLVSKQIFARWQSLISCFDFQIEFIKGKNNSIPDFLTREFLQGFPYNHPNQTNGISQKEFHILEICQHVVTLEEHWQDEDLWKIVKNLAPPHWSWIPKNENLKKTKKFYQFILIDTGSVEITPVADLKNPSIINYSKLKIIKVLSYLDWKQHPCTEKNFSRPFDPPSYSYFDYQKAWTYILLEENPKHSWYISFKNELPLPISNWFVDWFFQISPVQSIIPENVLNIYRKYKLLTSNQPPHLRLIKFCSTMGISWLLAHLVEIHQHKEETYPKTICRKTKVFWWKKFEVKYVEERFQKWKTLGL</sequence>
<dbReference type="PANTHER" id="PTHR33064:SF37">
    <property type="entry name" value="RIBONUCLEASE H"/>
    <property type="match status" value="1"/>
</dbReference>
<dbReference type="EMBL" id="KQ483769">
    <property type="protein sequence ID" value="KYP41501.1"/>
    <property type="molecule type" value="Genomic_DNA"/>
</dbReference>
<evidence type="ECO:0000259" key="2">
    <source>
        <dbReference type="Pfam" id="PF17919"/>
    </source>
</evidence>
<feature type="domain" description="Reverse transcriptase" evidence="1">
    <location>
        <begin position="178"/>
        <end position="244"/>
    </location>
</feature>
<dbReference type="InterPro" id="IPR051320">
    <property type="entry name" value="Viral_Replic_Matur_Polypro"/>
</dbReference>
<dbReference type="InterPro" id="IPR041577">
    <property type="entry name" value="RT_RNaseH_2"/>
</dbReference>
<feature type="domain" description="Reverse transcriptase/retrotransposon-derived protein RNase H-like" evidence="2">
    <location>
        <begin position="257"/>
        <end position="355"/>
    </location>
</feature>
<dbReference type="AlphaFoldDB" id="A0A151RFX0"/>
<reference evidence="3" key="1">
    <citation type="journal article" date="2012" name="Nat. Biotechnol.">
        <title>Draft genome sequence of pigeonpea (Cajanus cajan), an orphan legume crop of resource-poor farmers.</title>
        <authorList>
            <person name="Varshney R.K."/>
            <person name="Chen W."/>
            <person name="Li Y."/>
            <person name="Bharti A.K."/>
            <person name="Saxena R.K."/>
            <person name="Schlueter J.A."/>
            <person name="Donoghue M.T."/>
            <person name="Azam S."/>
            <person name="Fan G."/>
            <person name="Whaley A.M."/>
            <person name="Farmer A.D."/>
            <person name="Sheridan J."/>
            <person name="Iwata A."/>
            <person name="Tuteja R."/>
            <person name="Penmetsa R.V."/>
            <person name="Wu W."/>
            <person name="Upadhyaya H.D."/>
            <person name="Yang S.P."/>
            <person name="Shah T."/>
            <person name="Saxena K.B."/>
            <person name="Michael T."/>
            <person name="McCombie W.R."/>
            <person name="Yang B."/>
            <person name="Zhang G."/>
            <person name="Yang H."/>
            <person name="Wang J."/>
            <person name="Spillane C."/>
            <person name="Cook D.R."/>
            <person name="May G.D."/>
            <person name="Xu X."/>
            <person name="Jackson S.A."/>
        </authorList>
    </citation>
    <scope>NUCLEOTIDE SEQUENCE [LARGE SCALE GENOMIC DNA]</scope>
</reference>
<dbReference type="InterPro" id="IPR043128">
    <property type="entry name" value="Rev_trsase/Diguanyl_cyclase"/>
</dbReference>
<evidence type="ECO:0000259" key="1">
    <source>
        <dbReference type="Pfam" id="PF00078"/>
    </source>
</evidence>
<dbReference type="Gene3D" id="3.30.70.270">
    <property type="match status" value="1"/>
</dbReference>
<keyword evidence="4" id="KW-1185">Reference proteome</keyword>
<dbReference type="Gene3D" id="3.10.10.10">
    <property type="entry name" value="HIV Type 1 Reverse Transcriptase, subunit A, domain 1"/>
    <property type="match status" value="1"/>
</dbReference>
<dbReference type="Pfam" id="PF00078">
    <property type="entry name" value="RVT_1"/>
    <property type="match status" value="1"/>
</dbReference>
<dbReference type="InterPro" id="IPR043502">
    <property type="entry name" value="DNA/RNA_pol_sf"/>
</dbReference>